<keyword evidence="2" id="KW-0472">Membrane</keyword>
<feature type="compositionally biased region" description="Low complexity" evidence="1">
    <location>
        <begin position="39"/>
        <end position="89"/>
    </location>
</feature>
<comment type="caution">
    <text evidence="3">The sequence shown here is derived from an EMBL/GenBank/DDBJ whole genome shotgun (WGS) entry which is preliminary data.</text>
</comment>
<feature type="transmembrane region" description="Helical" evidence="2">
    <location>
        <begin position="155"/>
        <end position="180"/>
    </location>
</feature>
<sequence>MVTRPSDGGNASSQDPLPSYDVATQSTPNPFADPPNPFADPADTNVAQPATTAASRPRAAAMHQLLDQAEAQQQTQPRRTQPRQARLPTLPRRRIGFSSVFAFNTSSIIALAILAMLIILSVALLQSAPLQPVETYDCSSLIEGHSPTRYTCNTWTWFFIFLFATGLGGIMQFFVQHAIVNNDTLSGKLRGFGVVMGPILAITFAWAFFGGLAASHGCLRGCA</sequence>
<keyword evidence="2" id="KW-1133">Transmembrane helix</keyword>
<keyword evidence="2" id="KW-0812">Transmembrane</keyword>
<protein>
    <submittedName>
        <fullName evidence="3">Uncharacterized protein</fullName>
    </submittedName>
</protein>
<evidence type="ECO:0000256" key="1">
    <source>
        <dbReference type="SAM" id="MobiDB-lite"/>
    </source>
</evidence>
<proteinExistence type="predicted"/>
<feature type="compositionally biased region" description="Polar residues" evidence="1">
    <location>
        <begin position="9"/>
        <end position="26"/>
    </location>
</feature>
<evidence type="ECO:0000313" key="3">
    <source>
        <dbReference type="EMBL" id="KAK4504141.1"/>
    </source>
</evidence>
<accession>A0ABR0ESP3</accession>
<organism evidence="3 4">
    <name type="scientific">Zasmidium cellare</name>
    <name type="common">Wine cellar mold</name>
    <name type="synonym">Racodium cellare</name>
    <dbReference type="NCBI Taxonomy" id="395010"/>
    <lineage>
        <taxon>Eukaryota</taxon>
        <taxon>Fungi</taxon>
        <taxon>Dikarya</taxon>
        <taxon>Ascomycota</taxon>
        <taxon>Pezizomycotina</taxon>
        <taxon>Dothideomycetes</taxon>
        <taxon>Dothideomycetidae</taxon>
        <taxon>Mycosphaerellales</taxon>
        <taxon>Mycosphaerellaceae</taxon>
        <taxon>Zasmidium</taxon>
    </lineage>
</organism>
<gene>
    <name evidence="3" type="ORF">PRZ48_005057</name>
</gene>
<dbReference type="EMBL" id="JAXOVC010000003">
    <property type="protein sequence ID" value="KAK4504141.1"/>
    <property type="molecule type" value="Genomic_DNA"/>
</dbReference>
<evidence type="ECO:0000313" key="4">
    <source>
        <dbReference type="Proteomes" id="UP001305779"/>
    </source>
</evidence>
<keyword evidence="4" id="KW-1185">Reference proteome</keyword>
<dbReference type="Proteomes" id="UP001305779">
    <property type="component" value="Unassembled WGS sequence"/>
</dbReference>
<feature type="region of interest" description="Disordered" evidence="1">
    <location>
        <begin position="1"/>
        <end position="89"/>
    </location>
</feature>
<name>A0ABR0ESP3_ZASCE</name>
<feature type="transmembrane region" description="Helical" evidence="2">
    <location>
        <begin position="101"/>
        <end position="125"/>
    </location>
</feature>
<evidence type="ECO:0000256" key="2">
    <source>
        <dbReference type="SAM" id="Phobius"/>
    </source>
</evidence>
<feature type="transmembrane region" description="Helical" evidence="2">
    <location>
        <begin position="192"/>
        <end position="214"/>
    </location>
</feature>
<reference evidence="3 4" key="1">
    <citation type="journal article" date="2023" name="G3 (Bethesda)">
        <title>A chromosome-level genome assembly of Zasmidium syzygii isolated from banana leaves.</title>
        <authorList>
            <person name="van Westerhoven A.C."/>
            <person name="Mehrabi R."/>
            <person name="Talebi R."/>
            <person name="Steentjes M.B.F."/>
            <person name="Corcolon B."/>
            <person name="Chong P.A."/>
            <person name="Kema G.H.J."/>
            <person name="Seidl M.F."/>
        </authorList>
    </citation>
    <scope>NUCLEOTIDE SEQUENCE [LARGE SCALE GENOMIC DNA]</scope>
    <source>
        <strain evidence="3 4">P124</strain>
    </source>
</reference>